<keyword evidence="3" id="KW-1185">Reference proteome</keyword>
<keyword evidence="2" id="KW-0255">Endonuclease</keyword>
<accession>A0ABW5QAA7</accession>
<evidence type="ECO:0000313" key="2">
    <source>
        <dbReference type="EMBL" id="MFD2638696.1"/>
    </source>
</evidence>
<proteinExistence type="predicted"/>
<keyword evidence="2" id="KW-0378">Hydrolase</keyword>
<dbReference type="Pfam" id="PF13395">
    <property type="entry name" value="HNH_4"/>
    <property type="match status" value="1"/>
</dbReference>
<comment type="caution">
    <text evidence="2">The sequence shown here is derived from an EMBL/GenBank/DDBJ whole genome shotgun (WGS) entry which is preliminary data.</text>
</comment>
<dbReference type="SMART" id="SM00507">
    <property type="entry name" value="HNHc"/>
    <property type="match status" value="1"/>
</dbReference>
<evidence type="ECO:0000313" key="3">
    <source>
        <dbReference type="Proteomes" id="UP001597452"/>
    </source>
</evidence>
<dbReference type="GO" id="GO:0004519">
    <property type="term" value="F:endonuclease activity"/>
    <property type="evidence" value="ECO:0007669"/>
    <property type="project" value="UniProtKB-KW"/>
</dbReference>
<name>A0ABW5QAA7_9BACI</name>
<dbReference type="Gene3D" id="1.10.30.50">
    <property type="match status" value="1"/>
</dbReference>
<organism evidence="2 3">
    <name type="scientific">Piscibacillus salipiscarius</name>
    <dbReference type="NCBI Taxonomy" id="299480"/>
    <lineage>
        <taxon>Bacteria</taxon>
        <taxon>Bacillati</taxon>
        <taxon>Bacillota</taxon>
        <taxon>Bacilli</taxon>
        <taxon>Bacillales</taxon>
        <taxon>Bacillaceae</taxon>
        <taxon>Piscibacillus</taxon>
    </lineage>
</organism>
<dbReference type="EMBL" id="JBHUMZ010000019">
    <property type="protein sequence ID" value="MFD2638696.1"/>
    <property type="molecule type" value="Genomic_DNA"/>
</dbReference>
<sequence>MSHKLKVGELNEEYLTDEDVWRILTIVLSPKSVKSSTYKYALIKSIIENLYQVNDDFELTYDQLAYGFTKVYWNLVVHHDLVKQNRGNGNAKAVTDILEFQMKHAIPSEFSFDKINDRLQLKLVSKIKSVMKTNVFGALYGDTKGQFYAFDHKREYFRLKPAVHQFMLRYQLLLTNLTNYHMARMIEELNEVPNINYLLEKVETIAKRSSLKPFEEILLHYFEASCFYCGKDLSKSNSQTEVDHFIPWSFVQSDQIWNLVLSCRNCNNSKRDKLPERSYLNSIIDRNEELVEKVNESKKVLNNYKDKKIIMLYDYSIRNGFDEIWVPNNR</sequence>
<reference evidence="3" key="1">
    <citation type="journal article" date="2019" name="Int. J. Syst. Evol. Microbiol.">
        <title>The Global Catalogue of Microorganisms (GCM) 10K type strain sequencing project: providing services to taxonomists for standard genome sequencing and annotation.</title>
        <authorList>
            <consortium name="The Broad Institute Genomics Platform"/>
            <consortium name="The Broad Institute Genome Sequencing Center for Infectious Disease"/>
            <person name="Wu L."/>
            <person name="Ma J."/>
        </authorList>
    </citation>
    <scope>NUCLEOTIDE SEQUENCE [LARGE SCALE GENOMIC DNA]</scope>
    <source>
        <strain evidence="3">TISTR 1571</strain>
    </source>
</reference>
<keyword evidence="2" id="KW-0540">Nuclease</keyword>
<gene>
    <name evidence="2" type="ORF">ACFSW4_07465</name>
</gene>
<protein>
    <submittedName>
        <fullName evidence="2">HNH endonuclease domain-containing protein</fullName>
    </submittedName>
</protein>
<feature type="domain" description="HNH nuclease" evidence="1">
    <location>
        <begin position="213"/>
        <end position="268"/>
    </location>
</feature>
<evidence type="ECO:0000259" key="1">
    <source>
        <dbReference type="SMART" id="SM00507"/>
    </source>
</evidence>
<dbReference type="Proteomes" id="UP001597452">
    <property type="component" value="Unassembled WGS sequence"/>
</dbReference>
<dbReference type="CDD" id="cd00085">
    <property type="entry name" value="HNHc"/>
    <property type="match status" value="1"/>
</dbReference>
<dbReference type="InterPro" id="IPR003615">
    <property type="entry name" value="HNH_nuc"/>
</dbReference>
<dbReference type="RefSeq" id="WP_377328439.1">
    <property type="nucleotide sequence ID" value="NZ_JBHUMZ010000019.1"/>
</dbReference>